<dbReference type="OrthoDB" id="7870487at2759"/>
<feature type="compositionally biased region" description="Low complexity" evidence="1">
    <location>
        <begin position="270"/>
        <end position="281"/>
    </location>
</feature>
<feature type="compositionally biased region" description="Low complexity" evidence="1">
    <location>
        <begin position="200"/>
        <end position="210"/>
    </location>
</feature>
<evidence type="ECO:0000313" key="4">
    <source>
        <dbReference type="RefSeq" id="XP_034109447.1"/>
    </source>
</evidence>
<protein>
    <recommendedName>
        <fullName evidence="5">Mediator of RNA polymerase II transcription subunit 26</fullName>
    </recommendedName>
</protein>
<feature type="signal peptide" evidence="2">
    <location>
        <begin position="1"/>
        <end position="30"/>
    </location>
</feature>
<reference evidence="4" key="1">
    <citation type="submission" date="2025-08" db="UniProtKB">
        <authorList>
            <consortium name="RefSeq"/>
        </authorList>
    </citation>
    <scope>IDENTIFICATION</scope>
    <source>
        <strain evidence="4">15112-1751.03</strain>
        <tissue evidence="4">Whole Adult</tissue>
    </source>
</reference>
<keyword evidence="3" id="KW-1185">Reference proteome</keyword>
<accession>A0A6P8YVA5</accession>
<feature type="region of interest" description="Disordered" evidence="1">
    <location>
        <begin position="270"/>
        <end position="365"/>
    </location>
</feature>
<feature type="region of interest" description="Disordered" evidence="1">
    <location>
        <begin position="167"/>
        <end position="210"/>
    </location>
</feature>
<feature type="compositionally biased region" description="Basic residues" evidence="1">
    <location>
        <begin position="339"/>
        <end position="349"/>
    </location>
</feature>
<feature type="chain" id="PRO_5028474711" description="Mediator of RNA polymerase II transcription subunit 26" evidence="2">
    <location>
        <begin position="31"/>
        <end position="451"/>
    </location>
</feature>
<feature type="compositionally biased region" description="Basic residues" evidence="1">
    <location>
        <begin position="408"/>
        <end position="426"/>
    </location>
</feature>
<dbReference type="RefSeq" id="XP_034109447.1">
    <property type="nucleotide sequence ID" value="XM_034253556.2"/>
</dbReference>
<proteinExistence type="predicted"/>
<gene>
    <name evidence="4" type="primary">LOC117571416</name>
</gene>
<evidence type="ECO:0000256" key="1">
    <source>
        <dbReference type="SAM" id="MobiDB-lite"/>
    </source>
</evidence>
<dbReference type="GeneID" id="117571416"/>
<dbReference type="Proteomes" id="UP000515160">
    <property type="component" value="Chromosome 3"/>
</dbReference>
<evidence type="ECO:0000256" key="2">
    <source>
        <dbReference type="SAM" id="SignalP"/>
    </source>
</evidence>
<sequence>MYQRQSLGANSTHFFIILLLILQVFHISESQSQVQPQFVSSSSLEAFQSKQKMPPAYVNGLLSLKGSLLTNNFQLKPIVNSNIGNRELGSHLDFKMSPQTDEAKQLLAEAKYNFRELNSNIAKSPQKQEDSKQLLALQERNMDKDKLHQQLDQLQLELRKQDDQLSKQDMELAAQVSATSAPLQQMPGPVHPPIEQLAEQSQGPQPVLQSSSQLLDLPQSTAERDTTPLVQADGESNCYAKMQLLQQLAEHFGQSQPQQLQQQSQQQQLQQQAQQQQQPQQLRSNLAQLSADAEEDDEEQYFEKANTTEQCDETTRKPKSTTTKKPTARTTHKLPCCSKKPKHKKPKQSVKKDKEGTQLKRSHRHTTMKPNLRIDAIATLIRYRNKQNDPNAAQLNEPQRPLHAQLGKNRRKQKSRWRTSLKSKTRKERGVVTRKQLLQAEIKLWPIKIAH</sequence>
<name>A0A6P8YVA5_DROAB</name>
<keyword evidence="2" id="KW-0732">Signal</keyword>
<organism evidence="3 4">
    <name type="scientific">Drosophila albomicans</name>
    <name type="common">Fruit fly</name>
    <dbReference type="NCBI Taxonomy" id="7291"/>
    <lineage>
        <taxon>Eukaryota</taxon>
        <taxon>Metazoa</taxon>
        <taxon>Ecdysozoa</taxon>
        <taxon>Arthropoda</taxon>
        <taxon>Hexapoda</taxon>
        <taxon>Insecta</taxon>
        <taxon>Pterygota</taxon>
        <taxon>Neoptera</taxon>
        <taxon>Endopterygota</taxon>
        <taxon>Diptera</taxon>
        <taxon>Brachycera</taxon>
        <taxon>Muscomorpha</taxon>
        <taxon>Ephydroidea</taxon>
        <taxon>Drosophilidae</taxon>
        <taxon>Drosophila</taxon>
    </lineage>
</organism>
<dbReference type="AlphaFoldDB" id="A0A6P8YVA5"/>
<feature type="region of interest" description="Disordered" evidence="1">
    <location>
        <begin position="389"/>
        <end position="426"/>
    </location>
</feature>
<evidence type="ECO:0008006" key="5">
    <source>
        <dbReference type="Google" id="ProtNLM"/>
    </source>
</evidence>
<evidence type="ECO:0000313" key="3">
    <source>
        <dbReference type="Proteomes" id="UP000515160"/>
    </source>
</evidence>